<feature type="transmembrane region" description="Helical" evidence="7">
    <location>
        <begin position="312"/>
        <end position="330"/>
    </location>
</feature>
<feature type="transmembrane region" description="Helical" evidence="7">
    <location>
        <begin position="370"/>
        <end position="393"/>
    </location>
</feature>
<feature type="transmembrane region" description="Helical" evidence="7">
    <location>
        <begin position="86"/>
        <end position="105"/>
    </location>
</feature>
<feature type="transmembrane region" description="Helical" evidence="7">
    <location>
        <begin position="147"/>
        <end position="168"/>
    </location>
</feature>
<dbReference type="Gene3D" id="1.20.1250.20">
    <property type="entry name" value="MFS general substrate transporter like domains"/>
    <property type="match status" value="1"/>
</dbReference>
<feature type="transmembrane region" description="Helical" evidence="7">
    <location>
        <begin position="278"/>
        <end position="300"/>
    </location>
</feature>
<dbReference type="Gene3D" id="1.20.1720.10">
    <property type="entry name" value="Multidrug resistance protein D"/>
    <property type="match status" value="1"/>
</dbReference>
<dbReference type="PROSITE" id="PS50850">
    <property type="entry name" value="MFS"/>
    <property type="match status" value="1"/>
</dbReference>
<dbReference type="InterPro" id="IPR036259">
    <property type="entry name" value="MFS_trans_sf"/>
</dbReference>
<dbReference type="NCBIfam" id="TIGR00711">
    <property type="entry name" value="efflux_EmrB"/>
    <property type="match status" value="1"/>
</dbReference>
<dbReference type="RefSeq" id="WP_377945976.1">
    <property type="nucleotide sequence ID" value="NZ_JBHUCX010000099.1"/>
</dbReference>
<accession>A0ABW4JPT6</accession>
<comment type="caution">
    <text evidence="9">The sequence shown here is derived from an EMBL/GenBank/DDBJ whole genome shotgun (WGS) entry which is preliminary data.</text>
</comment>
<feature type="domain" description="Major facilitator superfamily (MFS) profile" evidence="8">
    <location>
        <begin position="21"/>
        <end position="473"/>
    </location>
</feature>
<evidence type="ECO:0000256" key="1">
    <source>
        <dbReference type="ARBA" id="ARBA00004651"/>
    </source>
</evidence>
<feature type="transmembrane region" description="Helical" evidence="7">
    <location>
        <begin position="111"/>
        <end position="135"/>
    </location>
</feature>
<name>A0ABW4JPT6_9BACL</name>
<keyword evidence="2" id="KW-0813">Transport</keyword>
<evidence type="ECO:0000313" key="10">
    <source>
        <dbReference type="Proteomes" id="UP001597079"/>
    </source>
</evidence>
<dbReference type="CDD" id="cd17321">
    <property type="entry name" value="MFS_MMR_MDR_like"/>
    <property type="match status" value="1"/>
</dbReference>
<dbReference type="InterPro" id="IPR004638">
    <property type="entry name" value="EmrB-like"/>
</dbReference>
<evidence type="ECO:0000256" key="2">
    <source>
        <dbReference type="ARBA" id="ARBA00022448"/>
    </source>
</evidence>
<keyword evidence="3" id="KW-1003">Cell membrane</keyword>
<feature type="transmembrane region" description="Helical" evidence="7">
    <location>
        <begin position="20"/>
        <end position="43"/>
    </location>
</feature>
<feature type="transmembrane region" description="Helical" evidence="7">
    <location>
        <begin position="208"/>
        <end position="227"/>
    </location>
</feature>
<organism evidence="9 10">
    <name type="scientific">Alicyclobacillus fodiniaquatilis</name>
    <dbReference type="NCBI Taxonomy" id="1661150"/>
    <lineage>
        <taxon>Bacteria</taxon>
        <taxon>Bacillati</taxon>
        <taxon>Bacillota</taxon>
        <taxon>Bacilli</taxon>
        <taxon>Bacillales</taxon>
        <taxon>Alicyclobacillaceae</taxon>
        <taxon>Alicyclobacillus</taxon>
    </lineage>
</organism>
<feature type="transmembrane region" description="Helical" evidence="7">
    <location>
        <begin position="233"/>
        <end position="257"/>
    </location>
</feature>
<feature type="transmembrane region" description="Helical" evidence="7">
    <location>
        <begin position="414"/>
        <end position="435"/>
    </location>
</feature>
<evidence type="ECO:0000256" key="5">
    <source>
        <dbReference type="ARBA" id="ARBA00022989"/>
    </source>
</evidence>
<keyword evidence="6 7" id="KW-0472">Membrane</keyword>
<evidence type="ECO:0000256" key="7">
    <source>
        <dbReference type="SAM" id="Phobius"/>
    </source>
</evidence>
<feature type="transmembrane region" description="Helical" evidence="7">
    <location>
        <begin position="174"/>
        <end position="196"/>
    </location>
</feature>
<gene>
    <name evidence="9" type="ORF">ACFSB2_25500</name>
</gene>
<dbReference type="SUPFAM" id="SSF103473">
    <property type="entry name" value="MFS general substrate transporter"/>
    <property type="match status" value="1"/>
</dbReference>
<dbReference type="InterPro" id="IPR020846">
    <property type="entry name" value="MFS_dom"/>
</dbReference>
<evidence type="ECO:0000313" key="9">
    <source>
        <dbReference type="EMBL" id="MFD1678028.1"/>
    </source>
</evidence>
<keyword evidence="4 7" id="KW-0812">Transmembrane</keyword>
<evidence type="ECO:0000256" key="3">
    <source>
        <dbReference type="ARBA" id="ARBA00022475"/>
    </source>
</evidence>
<protein>
    <submittedName>
        <fullName evidence="9">MFS transporter</fullName>
    </submittedName>
</protein>
<dbReference type="Proteomes" id="UP001597079">
    <property type="component" value="Unassembled WGS sequence"/>
</dbReference>
<keyword evidence="10" id="KW-1185">Reference proteome</keyword>
<proteinExistence type="predicted"/>
<feature type="transmembrane region" description="Helical" evidence="7">
    <location>
        <begin position="447"/>
        <end position="468"/>
    </location>
</feature>
<dbReference type="Pfam" id="PF07690">
    <property type="entry name" value="MFS_1"/>
    <property type="match status" value="1"/>
</dbReference>
<comment type="subcellular location">
    <subcellularLocation>
        <location evidence="1">Cell membrane</location>
        <topology evidence="1">Multi-pass membrane protein</topology>
    </subcellularLocation>
</comment>
<dbReference type="PANTHER" id="PTHR42718">
    <property type="entry name" value="MAJOR FACILITATOR SUPERFAMILY MULTIDRUG TRANSPORTER MFSC"/>
    <property type="match status" value="1"/>
</dbReference>
<dbReference type="InterPro" id="IPR011701">
    <property type="entry name" value="MFS"/>
</dbReference>
<dbReference type="PANTHER" id="PTHR42718:SF46">
    <property type="entry name" value="BLR6921 PROTEIN"/>
    <property type="match status" value="1"/>
</dbReference>
<keyword evidence="5 7" id="KW-1133">Transmembrane helix</keyword>
<dbReference type="PROSITE" id="PS51257">
    <property type="entry name" value="PROKAR_LIPOPROTEIN"/>
    <property type="match status" value="1"/>
</dbReference>
<dbReference type="EMBL" id="JBHUCX010000099">
    <property type="protein sequence ID" value="MFD1678028.1"/>
    <property type="molecule type" value="Genomic_DNA"/>
</dbReference>
<reference evidence="10" key="1">
    <citation type="journal article" date="2019" name="Int. J. Syst. Evol. Microbiol.">
        <title>The Global Catalogue of Microorganisms (GCM) 10K type strain sequencing project: providing services to taxonomists for standard genome sequencing and annotation.</title>
        <authorList>
            <consortium name="The Broad Institute Genomics Platform"/>
            <consortium name="The Broad Institute Genome Sequencing Center for Infectious Disease"/>
            <person name="Wu L."/>
            <person name="Ma J."/>
        </authorList>
    </citation>
    <scope>NUCLEOTIDE SEQUENCE [LARGE SCALE GENOMIC DNA]</scope>
    <source>
        <strain evidence="10">CGMCC 1.12286</strain>
    </source>
</reference>
<feature type="transmembrane region" description="Helical" evidence="7">
    <location>
        <begin position="337"/>
        <end position="358"/>
    </location>
</feature>
<feature type="transmembrane region" description="Helical" evidence="7">
    <location>
        <begin position="63"/>
        <end position="79"/>
    </location>
</feature>
<evidence type="ECO:0000256" key="4">
    <source>
        <dbReference type="ARBA" id="ARBA00022692"/>
    </source>
</evidence>
<sequence>MTKSSVTTSSIVRSHIPLGIIVAIACVAQFMVVLDSSIVNVALPAMRADLGMSTNGQQWVVDGYLITFGGLLLFAARAGDLFGRKWVFQCGLAIFTLASLVGGFAENGEWLIVARVVQGIGAAALAPASLSLITASHTDGHQRTKALAIWAVAASSAGAVGMILGGVLTSELNWRYVLFVNVPIGIALFVGAAICLMPSSLRHDGRRLDTAGALTITVGVGALVYAISQANRAGWGSMSVVISLIAAGALIAAFIVIEMFSRQPLVSLGIFRHRSLSLANVMMACLGVSMTSVIFFLSLYEQQILGYRALRTGLSLVPMTVVLVIGAFVAKRLIVAIGYRSLLAAGATISAIGVAWLSKLTVAPDYSFHVLGPTLVAGLGMSLMVLPVTVAATTGIEASDAGLASGLVNMGRQIGGAIGLAVLVAISSAATRHAGLRSPAAGMVQGYHMALLICAGISLLSAIIALFLPKAVRAIHAGPTTVTSGRSMARNAVDDVGN</sequence>
<evidence type="ECO:0000259" key="8">
    <source>
        <dbReference type="PROSITE" id="PS50850"/>
    </source>
</evidence>
<evidence type="ECO:0000256" key="6">
    <source>
        <dbReference type="ARBA" id="ARBA00023136"/>
    </source>
</evidence>